<evidence type="ECO:0008006" key="5">
    <source>
        <dbReference type="Google" id="ProtNLM"/>
    </source>
</evidence>
<gene>
    <name evidence="3" type="ORF">FGL95_20705</name>
</gene>
<feature type="signal peptide" evidence="2">
    <location>
        <begin position="1"/>
        <end position="22"/>
    </location>
</feature>
<evidence type="ECO:0000313" key="4">
    <source>
        <dbReference type="Proteomes" id="UP000535543"/>
    </source>
</evidence>
<protein>
    <recommendedName>
        <fullName evidence="5">Peptidase</fullName>
    </recommendedName>
</protein>
<keyword evidence="1" id="KW-0472">Membrane</keyword>
<keyword evidence="4" id="KW-1185">Reference proteome</keyword>
<evidence type="ECO:0000313" key="3">
    <source>
        <dbReference type="EMBL" id="NMN97462.1"/>
    </source>
</evidence>
<accession>A0A848KLC6</accession>
<keyword evidence="2" id="KW-0732">Signal</keyword>
<comment type="caution">
    <text evidence="3">The sequence shown here is derived from an EMBL/GenBank/DDBJ whole genome shotgun (WGS) entry which is preliminary data.</text>
</comment>
<proteinExistence type="predicted"/>
<reference evidence="3 4" key="2">
    <citation type="submission" date="2020-06" db="EMBL/GenBank/DDBJ databases">
        <title>Antribacter stalactiti gen. nov., sp. nov., a new member of the family Nacardiaceae isolated from a cave.</title>
        <authorList>
            <person name="Kim I.S."/>
        </authorList>
    </citation>
    <scope>NUCLEOTIDE SEQUENCE [LARGE SCALE GENOMIC DNA]</scope>
    <source>
        <strain evidence="3 4">YC2-7</strain>
    </source>
</reference>
<evidence type="ECO:0000256" key="2">
    <source>
        <dbReference type="SAM" id="SignalP"/>
    </source>
</evidence>
<organism evidence="3 4">
    <name type="scientific">Antrihabitans stalactiti</name>
    <dbReference type="NCBI Taxonomy" id="2584121"/>
    <lineage>
        <taxon>Bacteria</taxon>
        <taxon>Bacillati</taxon>
        <taxon>Actinomycetota</taxon>
        <taxon>Actinomycetes</taxon>
        <taxon>Mycobacteriales</taxon>
        <taxon>Nocardiaceae</taxon>
        <taxon>Antrihabitans</taxon>
    </lineage>
</organism>
<dbReference type="PROSITE" id="PS51257">
    <property type="entry name" value="PROKAR_LIPOPROTEIN"/>
    <property type="match status" value="1"/>
</dbReference>
<dbReference type="AlphaFoldDB" id="A0A848KLC6"/>
<reference evidence="3 4" key="1">
    <citation type="submission" date="2019-05" db="EMBL/GenBank/DDBJ databases">
        <authorList>
            <person name="Lee S.D."/>
        </authorList>
    </citation>
    <scope>NUCLEOTIDE SEQUENCE [LARGE SCALE GENOMIC DNA]</scope>
    <source>
        <strain evidence="3 4">YC2-7</strain>
    </source>
</reference>
<dbReference type="RefSeq" id="WP_169590350.1">
    <property type="nucleotide sequence ID" value="NZ_VCQU01000007.1"/>
</dbReference>
<dbReference type="EMBL" id="VCQU01000007">
    <property type="protein sequence ID" value="NMN97462.1"/>
    <property type="molecule type" value="Genomic_DNA"/>
</dbReference>
<feature type="transmembrane region" description="Helical" evidence="1">
    <location>
        <begin position="305"/>
        <end position="330"/>
    </location>
</feature>
<evidence type="ECO:0000256" key="1">
    <source>
        <dbReference type="SAM" id="Phobius"/>
    </source>
</evidence>
<sequence>MRWLIISAITVMTVIACPVASSQPADPSTPPAPTGLGVRLLEIPVDLQDDPRAQTYIVDNLPPGTTITRKIDIQNNTGAYQSVDLYPGAATIRETGGWETEAVSEVNELTTWMSIDKTKLDMNAGEADPVTVTIAVPKDAPEGEQYGVVWAQIKGPDPGGSGAILVNRVGIRVYLSVGPGNGPPANFKIDKLTPRRNDAGIHEVVAEVTNTGGRAVDLGGDVTLTEGPGGLALGPKRATAVTVAPDKTAQVVFSLGTTLPAGPWTVTVALHSGLLHKTATATLTFPDSGVGESVSITEPQESSPLWTAVFVGAGIGALVVAALLGVTLFLRRRQAK</sequence>
<keyword evidence="1" id="KW-0812">Transmembrane</keyword>
<keyword evidence="1" id="KW-1133">Transmembrane helix</keyword>
<dbReference type="Proteomes" id="UP000535543">
    <property type="component" value="Unassembled WGS sequence"/>
</dbReference>
<name>A0A848KLC6_9NOCA</name>
<feature type="chain" id="PRO_5039445276" description="Peptidase" evidence="2">
    <location>
        <begin position="23"/>
        <end position="336"/>
    </location>
</feature>